<keyword evidence="8" id="KW-1185">Reference proteome</keyword>
<dbReference type="Pfam" id="PF23259">
    <property type="entry name" value="CHX17_C"/>
    <property type="match status" value="1"/>
</dbReference>
<keyword evidence="1" id="KW-0813">Transport</keyword>
<dbReference type="OrthoDB" id="2687058at2759"/>
<dbReference type="GO" id="GO:0006813">
    <property type="term" value="P:potassium ion transport"/>
    <property type="evidence" value="ECO:0007669"/>
    <property type="project" value="UniProtKB-KW"/>
</dbReference>
<dbReference type="EMBL" id="JAJAGQ010000024">
    <property type="protein sequence ID" value="KAJ8526976.1"/>
    <property type="molecule type" value="Genomic_DNA"/>
</dbReference>
<keyword evidence="3" id="KW-0630">Potassium</keyword>
<evidence type="ECO:0000313" key="8">
    <source>
        <dbReference type="Proteomes" id="UP001152561"/>
    </source>
</evidence>
<dbReference type="PANTHER" id="PTHR32468">
    <property type="entry name" value="CATION/H + ANTIPORTER"/>
    <property type="match status" value="1"/>
</dbReference>
<evidence type="ECO:0000256" key="2">
    <source>
        <dbReference type="ARBA" id="ARBA00022538"/>
    </source>
</evidence>
<dbReference type="Pfam" id="PF23256">
    <property type="entry name" value="CHX17_2nd"/>
    <property type="match status" value="1"/>
</dbReference>
<dbReference type="InterPro" id="IPR057290">
    <property type="entry name" value="CHX17_C"/>
</dbReference>
<dbReference type="Proteomes" id="UP001152561">
    <property type="component" value="Unassembled WGS sequence"/>
</dbReference>
<dbReference type="GO" id="GO:0006885">
    <property type="term" value="P:regulation of pH"/>
    <property type="evidence" value="ECO:0007669"/>
    <property type="project" value="TreeGrafter"/>
</dbReference>
<proteinExistence type="predicted"/>
<evidence type="ECO:0000313" key="7">
    <source>
        <dbReference type="EMBL" id="KAJ8526976.1"/>
    </source>
</evidence>
<dbReference type="InterPro" id="IPR050794">
    <property type="entry name" value="CPA2_transporter"/>
</dbReference>
<reference evidence="8" key="1">
    <citation type="journal article" date="2023" name="Proc. Natl. Acad. Sci. U.S.A.">
        <title>Genomic and structural basis for evolution of tropane alkaloid biosynthesis.</title>
        <authorList>
            <person name="Wanga Y.-J."/>
            <person name="Taina T."/>
            <person name="Yua J.-Y."/>
            <person name="Lia J."/>
            <person name="Xua B."/>
            <person name="Chenc J."/>
            <person name="D'Auriad J.C."/>
            <person name="Huanga J.-P."/>
            <person name="Huanga S.-X."/>
        </authorList>
    </citation>
    <scope>NUCLEOTIDE SEQUENCE [LARGE SCALE GENOMIC DNA]</scope>
    <source>
        <strain evidence="8">cv. KIB-2019</strain>
    </source>
</reference>
<evidence type="ECO:0000256" key="1">
    <source>
        <dbReference type="ARBA" id="ARBA00022448"/>
    </source>
</evidence>
<feature type="domain" description="Cation/H(+) antiporter C-terminal" evidence="6">
    <location>
        <begin position="59"/>
        <end position="179"/>
    </location>
</feature>
<dbReference type="InterPro" id="IPR057291">
    <property type="entry name" value="CHX17_2nd"/>
</dbReference>
<accession>A0A9Q1L4M4</accession>
<evidence type="ECO:0000256" key="4">
    <source>
        <dbReference type="ARBA" id="ARBA00023065"/>
    </source>
</evidence>
<dbReference type="AlphaFoldDB" id="A0A9Q1L4M4"/>
<organism evidence="7 8">
    <name type="scientific">Anisodus acutangulus</name>
    <dbReference type="NCBI Taxonomy" id="402998"/>
    <lineage>
        <taxon>Eukaryota</taxon>
        <taxon>Viridiplantae</taxon>
        <taxon>Streptophyta</taxon>
        <taxon>Embryophyta</taxon>
        <taxon>Tracheophyta</taxon>
        <taxon>Spermatophyta</taxon>
        <taxon>Magnoliopsida</taxon>
        <taxon>eudicotyledons</taxon>
        <taxon>Gunneridae</taxon>
        <taxon>Pentapetalae</taxon>
        <taxon>asterids</taxon>
        <taxon>lamiids</taxon>
        <taxon>Solanales</taxon>
        <taxon>Solanaceae</taxon>
        <taxon>Solanoideae</taxon>
        <taxon>Hyoscyameae</taxon>
        <taxon>Anisodus</taxon>
    </lineage>
</organism>
<dbReference type="GO" id="GO:0012505">
    <property type="term" value="C:endomembrane system"/>
    <property type="evidence" value="ECO:0007669"/>
    <property type="project" value="TreeGrafter"/>
</dbReference>
<protein>
    <submittedName>
        <fullName evidence="7">Uncharacterized protein</fullName>
    </submittedName>
</protein>
<name>A0A9Q1L4M4_9SOLA</name>
<gene>
    <name evidence="7" type="ORF">K7X08_029453</name>
</gene>
<feature type="domain" description="Cation/H(+) antiporter central" evidence="5">
    <location>
        <begin position="2"/>
        <end position="56"/>
    </location>
</feature>
<comment type="caution">
    <text evidence="7">The sequence shown here is derived from an EMBL/GenBank/DDBJ whole genome shotgun (WGS) entry which is preliminary data.</text>
</comment>
<dbReference type="GO" id="GO:0098662">
    <property type="term" value="P:inorganic cation transmembrane transport"/>
    <property type="evidence" value="ECO:0007669"/>
    <property type="project" value="TreeGrafter"/>
</dbReference>
<evidence type="ECO:0000259" key="6">
    <source>
        <dbReference type="Pfam" id="PF23259"/>
    </source>
</evidence>
<evidence type="ECO:0000256" key="3">
    <source>
        <dbReference type="ARBA" id="ARBA00022958"/>
    </source>
</evidence>
<keyword evidence="2" id="KW-0633">Potassium transport</keyword>
<dbReference type="Gene3D" id="3.40.50.12370">
    <property type="match status" value="1"/>
</dbReference>
<keyword evidence="4" id="KW-0406">Ion transport</keyword>
<evidence type="ECO:0000259" key="5">
    <source>
        <dbReference type="Pfam" id="PF23256"/>
    </source>
</evidence>
<sequence length="187" mass="20785">MIILPFHKHPRLDGHLKKTRADLRHVNRRVFQHAPCSVGILVDRGLGGTAHVSASNVDFSITALFFSGHDDREALAYGVRIAEHPGISLVVVRCIVDPEVTGKSVKVEMNNNSTSPEARSEDEEFLADVKHKSSMDGSIKFEERIVKDVQGTIETIREYNRCNLFLVGRMLEGQVVVALDKKVTALN</sequence>
<dbReference type="PANTHER" id="PTHR32468:SF99">
    <property type="entry name" value="CATION_H(+) ANTIPORTER 18-LIKE"/>
    <property type="match status" value="1"/>
</dbReference>